<dbReference type="EMBL" id="JAAWVO010068782">
    <property type="protein sequence ID" value="MBN3324099.1"/>
    <property type="molecule type" value="Genomic_DNA"/>
</dbReference>
<feature type="compositionally biased region" description="Polar residues" evidence="7">
    <location>
        <begin position="467"/>
        <end position="484"/>
    </location>
</feature>
<feature type="transmembrane region" description="Helical" evidence="6">
    <location>
        <begin position="967"/>
        <end position="987"/>
    </location>
</feature>
<comment type="subcellular location">
    <subcellularLocation>
        <location evidence="1 6">Membrane</location>
        <topology evidence="1 6">Multi-pass membrane protein</topology>
    </subcellularLocation>
</comment>
<keyword evidence="3 6" id="KW-0812">Transmembrane</keyword>
<feature type="transmembrane region" description="Helical" evidence="6">
    <location>
        <begin position="59"/>
        <end position="77"/>
    </location>
</feature>
<feature type="non-terminal residue" evidence="9">
    <location>
        <position position="2180"/>
    </location>
</feature>
<evidence type="ECO:0000256" key="7">
    <source>
        <dbReference type="SAM" id="MobiDB-lite"/>
    </source>
</evidence>
<keyword evidence="4 6" id="KW-1133">Transmembrane helix</keyword>
<gene>
    <name evidence="9" type="primary">Pcnx2</name>
    <name evidence="9" type="ORF">GTO95_0017735</name>
</gene>
<reference evidence="9" key="1">
    <citation type="journal article" date="2021" name="Cell">
        <title>Tracing the genetic footprints of vertebrate landing in non-teleost ray-finned fishes.</title>
        <authorList>
            <person name="Bi X."/>
            <person name="Wang K."/>
            <person name="Yang L."/>
            <person name="Pan H."/>
            <person name="Jiang H."/>
            <person name="Wei Q."/>
            <person name="Fang M."/>
            <person name="Yu H."/>
            <person name="Zhu C."/>
            <person name="Cai Y."/>
            <person name="He Y."/>
            <person name="Gan X."/>
            <person name="Zeng H."/>
            <person name="Yu D."/>
            <person name="Zhu Y."/>
            <person name="Jiang H."/>
            <person name="Qiu Q."/>
            <person name="Yang H."/>
            <person name="Zhang Y.E."/>
            <person name="Wang W."/>
            <person name="Zhu M."/>
            <person name="He S."/>
            <person name="Zhang G."/>
        </authorList>
    </citation>
    <scope>NUCLEOTIDE SEQUENCE</scope>
    <source>
        <strain evidence="9">Allg_001</strain>
    </source>
</reference>
<evidence type="ECO:0000259" key="8">
    <source>
        <dbReference type="Pfam" id="PF05041"/>
    </source>
</evidence>
<protein>
    <recommendedName>
        <fullName evidence="6">Pecanex-like protein</fullName>
    </recommendedName>
</protein>
<feature type="compositionally biased region" description="Basic and acidic residues" evidence="7">
    <location>
        <begin position="2171"/>
        <end position="2180"/>
    </location>
</feature>
<feature type="compositionally biased region" description="Basic and acidic residues" evidence="7">
    <location>
        <begin position="449"/>
        <end position="460"/>
    </location>
</feature>
<evidence type="ECO:0000256" key="1">
    <source>
        <dbReference type="ARBA" id="ARBA00004141"/>
    </source>
</evidence>
<organism evidence="9 10">
    <name type="scientific">Atractosteus spatula</name>
    <name type="common">Alligator gar</name>
    <name type="synonym">Lepisosteus spatula</name>
    <dbReference type="NCBI Taxonomy" id="7917"/>
    <lineage>
        <taxon>Eukaryota</taxon>
        <taxon>Metazoa</taxon>
        <taxon>Chordata</taxon>
        <taxon>Craniata</taxon>
        <taxon>Vertebrata</taxon>
        <taxon>Euteleostomi</taxon>
        <taxon>Actinopterygii</taxon>
        <taxon>Neopterygii</taxon>
        <taxon>Holostei</taxon>
        <taxon>Semionotiformes</taxon>
        <taxon>Lepisosteidae</taxon>
        <taxon>Atractosteus</taxon>
    </lineage>
</organism>
<feature type="transmembrane region" description="Helical" evidence="6">
    <location>
        <begin position="1354"/>
        <end position="1373"/>
    </location>
</feature>
<dbReference type="PANTHER" id="PTHR12372:SF5">
    <property type="entry name" value="PECANEX-LIKE PROTEIN 2"/>
    <property type="match status" value="1"/>
</dbReference>
<feature type="compositionally biased region" description="Polar residues" evidence="7">
    <location>
        <begin position="623"/>
        <end position="633"/>
    </location>
</feature>
<sequence>MGSQVLQTLRQGVWASLTGGWYHDPDQNKFNNSCHLYLWIFLLMLPLTLHLALPPTSVTLSIYCSLVTVLFILIKLVNYRLHLMFDNDEIVALSTLSDVRKAGEQKSNGSDVCLSSSMRKSSTVPDVIAMSELNRNRHQGPVAHVTLKRRETASGVTVVEHPEPEAARSSEGICILIPYNIIMMIVPFYLWSTWKLLHQLSSRIKGTLPTQAEFNQVSRGNWSTLTNSSNGPSRQELMSYPKNDTSCSKCLLSPFCGFGLESLNPKQEHHLECDRNLSQGGTIPSPKGNLEEVGEEMLKQKCEQDANNNSLEISPEQCAPPTGSHHGETYCSDEIAVVLVDNSNPSVQIDDSDTVKIVITLSCDAQTAADLEETVKLSIRQSAQLQLTPAPSELRREAAGPGAVNIPVITFDQPEDGGSSPSANASLQLPTPEANLSKEQVSTDSAAQDCRDSESNEHENGLLSPRVNVTNENSSSGIESQVCSHQEENFLDGQEPKTEADGFLQIPSGYERGNGKQSSGPKTHNRGLSMDSGRDAVLSTDKAQDKLRTLTSSKSDLEAKEGQIPNESNFVEFVSLLESINSTRSSAGNQVEAVAEQGERATDEDTVTAMKHDEETETEGPQEHTNPPSSLQTAVAHHTVPENQMLAVSPESPQQDKEGDPNYDSLPSQTSQSESSMLQIICRPEATSKEEAYTFHTVHKGSDSHTVSPVCAISPAGLMENMPEEQVCPSSFSLRGMKIESRDTRNQLAVEIGFLYERERPCKLYAERALNLPLGAELITGNICELLSTSSNSECLDGPAAGLPECPFQRRVVPAHRLRPRRTRPEIFQEEDSVEETSETCTQENPARKQYYKIWIFPGKWINILYDRLTLLALLDSLFQVPTTLGSQFLSKRYLTKTLAMKVILSGLLTGTRMRFLGFVLLSHGFFKDIWVFQFCLVIASCQYSLLKSVQPDAASPTHGHNQIVAYSRAAYFCIFCGLIWLLEIVLKKQDLPVSTVYGIRIISPDVLQFIRDVLIGFVHCFPIIFLVGLLPQINTFLIYLLEQIDMHFFGGTAVTGMTSALYSLFRSLIALATLYGFCFGALKDPWDEQHIPALFSAFCGLLVVFSYHLSRQSSDPSVLLSLIQSKLLPDLKGCDDDNSVENADPLPEKLRNSVREILHSDLVVCTAASVLTFALSASTVFLSLKPFVAIVLYTLAGTVGVVTHYLIPQLRKHHPWLWVSHPILKSKEYTQYEPREDAHLMWFERLHVCLVCCEKFLIYPAIILSALINDGFCLSHRKKLGTHCDVLLMTVAGMKLLRSSFCHPSFQCVTLIFTLLFFKYDYSWASETFLLDFFLMSIVFHKLRDLLYKLHFVLVYVAPWQISWGSAFHAVAQPFAVPHSAMLLLQTLVTSLFYIPLSPFLGSAIFVLSYPRPVKFWERNYNTKRIDNSNSRLMSQIEKDAGSDDNNLNSIFYEYLTRSLQRSLCGDLLLGRWGDYSQGDCFMLASDYLNAFVHLIEIGNGLVTFQLRGLEFRGTYCQQREVEAITEGVEDDDACCCCEPGHLPHILSCNAAFNLRWLAWEVTSTKYLLEGYSVSENNAATMLQVYDLRKLLITYYLKSIIYYLLHSPKLQKWIKEPSVQEALQVYTKWHHIERDPAVFSVKIDEDYVLCLQGVTRASFCNVYLEWIQYCSSKLEEPVDSEEDSPLVTLCFALSVLGRRSLGSASHNMSNSLESFLYGFNALFKGDFRIAAKDEWVFTDMDLLQKVVAPAIRMSLKLHQDHFTCLEETEDPAVLYEAISNYEETLVICHEGDPAWRKAVLSSRDTLLTLRHMMDEGADEYKIIMLYKRHLSFQVIKINRECVRGLWAGQQQELVFLRNRNPERGSIQNSKQALRNMINSSCDQPLGYPMYVSPLTTSYMGPHKQLQGIWGAPISLVNLKSWLFSKWLRVRKDTVTSCHSRGTMEDGDCGGGGSSLSNHPSSITSQSLSVGRTRTVQATRGRQHGAARREYRSRSVQPQNPRPPVTSQSGPILESQQVSTSAHGVVQRLSNSTSIASVFSQALRFSVAGPLSSQLPAAAQLRPGQGSSSSSTLSLLFGKRSFSSGLVISGLSGAEGGNTSDTQSSSSVNIAAGPSGRSASRATQWTSEACESLEATNSGQPQGPAGPTENATSSEREEKSAEESAPVFQEVPEHHPSQRC</sequence>
<dbReference type="Proteomes" id="UP000736164">
    <property type="component" value="Unassembled WGS sequence"/>
</dbReference>
<feature type="region of interest" description="Disordered" evidence="7">
    <location>
        <begin position="1936"/>
        <end position="2019"/>
    </location>
</feature>
<feature type="non-terminal residue" evidence="9">
    <location>
        <position position="1"/>
    </location>
</feature>
<feature type="transmembrane region" description="Helical" evidence="6">
    <location>
        <begin position="1188"/>
        <end position="1208"/>
    </location>
</feature>
<evidence type="ECO:0000313" key="9">
    <source>
        <dbReference type="EMBL" id="MBN3324099.1"/>
    </source>
</evidence>
<feature type="transmembrane region" description="Helical" evidence="6">
    <location>
        <begin position="1393"/>
        <end position="1411"/>
    </location>
</feature>
<feature type="compositionally biased region" description="Polar residues" evidence="7">
    <location>
        <begin position="2097"/>
        <end position="2109"/>
    </location>
</feature>
<accession>A0A8J7P4W2</accession>
<feature type="compositionally biased region" description="Low complexity" evidence="7">
    <location>
        <begin position="2111"/>
        <end position="2122"/>
    </location>
</feature>
<evidence type="ECO:0000256" key="5">
    <source>
        <dbReference type="ARBA" id="ARBA00023136"/>
    </source>
</evidence>
<dbReference type="Pfam" id="PF05041">
    <property type="entry name" value="Pecanex_C"/>
    <property type="match status" value="1"/>
</dbReference>
<feature type="transmembrane region" description="Helical" evidence="6">
    <location>
        <begin position="36"/>
        <end position="53"/>
    </location>
</feature>
<comment type="caution">
    <text evidence="9">The sequence shown here is derived from an EMBL/GenBank/DDBJ whole genome shotgun (WGS) entry which is preliminary data.</text>
</comment>
<evidence type="ECO:0000256" key="4">
    <source>
        <dbReference type="ARBA" id="ARBA00022989"/>
    </source>
</evidence>
<feature type="region of interest" description="Disordered" evidence="7">
    <location>
        <begin position="408"/>
        <end position="533"/>
    </location>
</feature>
<evidence type="ECO:0000256" key="6">
    <source>
        <dbReference type="RuleBase" id="RU367089"/>
    </source>
</evidence>
<feature type="transmembrane region" description="Helical" evidence="6">
    <location>
        <begin position="1014"/>
        <end position="1041"/>
    </location>
</feature>
<dbReference type="InterPro" id="IPR007735">
    <property type="entry name" value="Pecanex_C"/>
</dbReference>
<feature type="region of interest" description="Disordered" evidence="7">
    <location>
        <begin position="647"/>
        <end position="675"/>
    </location>
</feature>
<feature type="region of interest" description="Disordered" evidence="7">
    <location>
        <begin position="2094"/>
        <end position="2180"/>
    </location>
</feature>
<dbReference type="InterPro" id="IPR039797">
    <property type="entry name" value="Pecanex"/>
</dbReference>
<proteinExistence type="inferred from homology"/>
<dbReference type="GO" id="GO:0016020">
    <property type="term" value="C:membrane"/>
    <property type="evidence" value="ECO:0007669"/>
    <property type="project" value="UniProtKB-SubCell"/>
</dbReference>
<name>A0A8J7P4W2_ATRSP</name>
<feature type="domain" description="Pecanex C-terminal" evidence="8">
    <location>
        <begin position="1680"/>
        <end position="1905"/>
    </location>
</feature>
<evidence type="ECO:0000313" key="10">
    <source>
        <dbReference type="Proteomes" id="UP000736164"/>
    </source>
</evidence>
<feature type="compositionally biased region" description="Low complexity" evidence="7">
    <location>
        <begin position="665"/>
        <end position="675"/>
    </location>
</feature>
<evidence type="ECO:0000256" key="2">
    <source>
        <dbReference type="ARBA" id="ARBA00010170"/>
    </source>
</evidence>
<feature type="compositionally biased region" description="Polar residues" evidence="7">
    <location>
        <begin position="1956"/>
        <end position="1980"/>
    </location>
</feature>
<keyword evidence="10" id="KW-1185">Reference proteome</keyword>
<feature type="transmembrane region" description="Helical" evidence="6">
    <location>
        <begin position="1158"/>
        <end position="1176"/>
    </location>
</feature>
<keyword evidence="5 6" id="KW-0472">Membrane</keyword>
<feature type="compositionally biased region" description="Polar residues" evidence="7">
    <location>
        <begin position="2123"/>
        <end position="2141"/>
    </location>
</feature>
<feature type="compositionally biased region" description="Polar residues" evidence="7">
    <location>
        <begin position="419"/>
        <end position="429"/>
    </location>
</feature>
<dbReference type="PANTHER" id="PTHR12372">
    <property type="entry name" value="PECANEX"/>
    <property type="match status" value="1"/>
</dbReference>
<feature type="compositionally biased region" description="Polar residues" evidence="7">
    <location>
        <begin position="1994"/>
        <end position="2019"/>
    </location>
</feature>
<feature type="compositionally biased region" description="Polar residues" evidence="7">
    <location>
        <begin position="437"/>
        <end position="446"/>
    </location>
</feature>
<feature type="transmembrane region" description="Helical" evidence="6">
    <location>
        <begin position="1297"/>
        <end position="1319"/>
    </location>
</feature>
<comment type="similarity">
    <text evidence="2 6">Belongs to the pecanex family.</text>
</comment>
<feature type="region of interest" description="Disordered" evidence="7">
    <location>
        <begin position="583"/>
        <end position="633"/>
    </location>
</feature>
<feature type="transmembrane region" description="Helical" evidence="6">
    <location>
        <begin position="1092"/>
        <end position="1110"/>
    </location>
</feature>
<feature type="transmembrane region" description="Helical" evidence="6">
    <location>
        <begin position="173"/>
        <end position="194"/>
    </location>
</feature>
<evidence type="ECO:0000256" key="3">
    <source>
        <dbReference type="ARBA" id="ARBA00022692"/>
    </source>
</evidence>